<feature type="domain" description="PAC" evidence="14">
    <location>
        <begin position="236"/>
        <end position="286"/>
    </location>
</feature>
<dbReference type="Pfam" id="PF00989">
    <property type="entry name" value="PAS"/>
    <property type="match status" value="1"/>
</dbReference>
<evidence type="ECO:0000259" key="14">
    <source>
        <dbReference type="PROSITE" id="PS50113"/>
    </source>
</evidence>
<comment type="catalytic activity">
    <reaction evidence="1">
        <text>ATP + protein L-histidine = ADP + protein N-phospho-L-histidine.</text>
        <dbReference type="EC" id="2.7.13.3"/>
    </reaction>
</comment>
<dbReference type="SMART" id="SM00388">
    <property type="entry name" value="HisKA"/>
    <property type="match status" value="1"/>
</dbReference>
<feature type="transmembrane region" description="Helical" evidence="10">
    <location>
        <begin position="35"/>
        <end position="58"/>
    </location>
</feature>
<dbReference type="PROSITE" id="PS50112">
    <property type="entry name" value="PAS"/>
    <property type="match status" value="1"/>
</dbReference>
<dbReference type="SUPFAM" id="SSF55874">
    <property type="entry name" value="ATPase domain of HSP90 chaperone/DNA topoisomerase II/histidine kinase"/>
    <property type="match status" value="1"/>
</dbReference>
<keyword evidence="16" id="KW-1185">Reference proteome</keyword>
<name>A0A4Q0SGP1_9BRAD</name>
<dbReference type="Gene3D" id="3.30.450.20">
    <property type="entry name" value="PAS domain"/>
    <property type="match status" value="1"/>
</dbReference>
<dbReference type="CDD" id="cd00082">
    <property type="entry name" value="HisKA"/>
    <property type="match status" value="1"/>
</dbReference>
<dbReference type="InterPro" id="IPR005467">
    <property type="entry name" value="His_kinase_dom"/>
</dbReference>
<keyword evidence="8" id="KW-0902">Two-component regulatory system</keyword>
<dbReference type="OrthoDB" id="9796100at2"/>
<dbReference type="Proteomes" id="UP000289546">
    <property type="component" value="Unassembled WGS sequence"/>
</dbReference>
<dbReference type="Pfam" id="PF02518">
    <property type="entry name" value="HATPase_c"/>
    <property type="match status" value="1"/>
</dbReference>
<dbReference type="InterPro" id="IPR011006">
    <property type="entry name" value="CheY-like_superfamily"/>
</dbReference>
<dbReference type="InterPro" id="IPR004358">
    <property type="entry name" value="Sig_transdc_His_kin-like_C"/>
</dbReference>
<dbReference type="PROSITE" id="PS50109">
    <property type="entry name" value="HIS_KIN"/>
    <property type="match status" value="1"/>
</dbReference>
<evidence type="ECO:0000259" key="13">
    <source>
        <dbReference type="PROSITE" id="PS50112"/>
    </source>
</evidence>
<dbReference type="InterPro" id="IPR036097">
    <property type="entry name" value="HisK_dim/P_sf"/>
</dbReference>
<dbReference type="SUPFAM" id="SSF47384">
    <property type="entry name" value="Homodimeric domain of signal transducing histidine kinase"/>
    <property type="match status" value="1"/>
</dbReference>
<dbReference type="Gene3D" id="3.40.50.2300">
    <property type="match status" value="1"/>
</dbReference>
<evidence type="ECO:0000256" key="9">
    <source>
        <dbReference type="PROSITE-ProRule" id="PRU00169"/>
    </source>
</evidence>
<dbReference type="InterPro" id="IPR000014">
    <property type="entry name" value="PAS"/>
</dbReference>
<evidence type="ECO:0000256" key="8">
    <source>
        <dbReference type="ARBA" id="ARBA00023012"/>
    </source>
</evidence>
<evidence type="ECO:0000256" key="10">
    <source>
        <dbReference type="SAM" id="Phobius"/>
    </source>
</evidence>
<reference evidence="15 16" key="1">
    <citation type="submission" date="2015-04" db="EMBL/GenBank/DDBJ databases">
        <title>Comparative genomics of rhizobia nodulating Arachis hypogaea in China.</title>
        <authorList>
            <person name="Li Y."/>
        </authorList>
    </citation>
    <scope>NUCLEOTIDE SEQUENCE [LARGE SCALE GENOMIC DNA]</scope>
    <source>
        <strain evidence="15 16">CCBAU 51757</strain>
    </source>
</reference>
<comment type="caution">
    <text evidence="15">The sequence shown here is derived from an EMBL/GenBank/DDBJ whole genome shotgun (WGS) entry which is preliminary data.</text>
</comment>
<dbReference type="InterPro" id="IPR003661">
    <property type="entry name" value="HisK_dim/P_dom"/>
</dbReference>
<dbReference type="PRINTS" id="PR00344">
    <property type="entry name" value="BCTRLSENSOR"/>
</dbReference>
<keyword evidence="6 15" id="KW-0418">Kinase</keyword>
<dbReference type="SMART" id="SM00387">
    <property type="entry name" value="HATPase_c"/>
    <property type="match status" value="1"/>
</dbReference>
<evidence type="ECO:0000259" key="12">
    <source>
        <dbReference type="PROSITE" id="PS50110"/>
    </source>
</evidence>
<dbReference type="InterPro" id="IPR001789">
    <property type="entry name" value="Sig_transdc_resp-reg_receiver"/>
</dbReference>
<evidence type="ECO:0000256" key="3">
    <source>
        <dbReference type="ARBA" id="ARBA00022553"/>
    </source>
</evidence>
<dbReference type="AlphaFoldDB" id="A0A4Q0SGP1"/>
<feature type="domain" description="Response regulatory" evidence="12">
    <location>
        <begin position="543"/>
        <end position="659"/>
    </location>
</feature>
<evidence type="ECO:0000256" key="2">
    <source>
        <dbReference type="ARBA" id="ARBA00012438"/>
    </source>
</evidence>
<dbReference type="GO" id="GO:0006355">
    <property type="term" value="P:regulation of DNA-templated transcription"/>
    <property type="evidence" value="ECO:0007669"/>
    <property type="project" value="InterPro"/>
</dbReference>
<sequence>MECWGGTMWAFFERLLDSSMLSPHGICLLWEPELIWLHVVSDACIAAAYFSIPFALAILVTRRRDLKFGWVYWAFAIFIMACGLTHVLSIYTLWVPVYGIEGIVKAATAVASVVTAGALWPLLPKILTIPSPFELRQVQAALEEEEIKSRDATLLLQQVSDAQRAMRESVTRLTAIVETAVDGVILFDAQDRVLLFNPACERLFGYTADEVMGRNVRMLMPEAGAVPDSPARHFATAGEATGLRKDGSTFPMDVSVGQARQDGELIFVGIVHDLTARKLTERQLQQAQKMETVGQLSGGIAHDFNNLLTVIIGNAEHLSEQLKARPDLRRFADDISQSGERGAELTQRLLAFSRRQLLQPQTIDCRGLLESMFKLLKRTLREDIEITTASGPGTILAFADRAQLESAVLNLALNAQDAMPAGGHLTLSTESTTLDDDYRAVHPEVASGSYALISITDDGEGMTPEVAQRAFEPFFTTKEVGKGSGLGLSMVYGFAKQSNGHVSIYSDTRLGTTVRIYLPRADTGQSQADLSDGEDAAPRGYETILIAEDDPFVRSSVIRRVEALGYRVVAAVNGKEALQQLRTDPSIDMLFTDIVMPGGMSGWELADQARQIRPSLPVLFTSGYALETLVEQGRAHPQAIVLTKPYRKAELAQRLRDAFAAAPVAT</sequence>
<keyword evidence="4" id="KW-0808">Transferase</keyword>
<dbReference type="Pfam" id="PF00072">
    <property type="entry name" value="Response_reg"/>
    <property type="match status" value="1"/>
</dbReference>
<feature type="transmembrane region" description="Helical" evidence="10">
    <location>
        <begin position="70"/>
        <end position="91"/>
    </location>
</feature>
<dbReference type="PANTHER" id="PTHR43065:SF42">
    <property type="entry name" value="TWO-COMPONENT SENSOR PPRA"/>
    <property type="match status" value="1"/>
</dbReference>
<dbReference type="GO" id="GO:0005524">
    <property type="term" value="F:ATP binding"/>
    <property type="evidence" value="ECO:0007669"/>
    <property type="project" value="UniProtKB-KW"/>
</dbReference>
<keyword evidence="10" id="KW-0472">Membrane</keyword>
<dbReference type="GO" id="GO:0000155">
    <property type="term" value="F:phosphorelay sensor kinase activity"/>
    <property type="evidence" value="ECO:0007669"/>
    <property type="project" value="InterPro"/>
</dbReference>
<dbReference type="InterPro" id="IPR013767">
    <property type="entry name" value="PAS_fold"/>
</dbReference>
<evidence type="ECO:0000259" key="11">
    <source>
        <dbReference type="PROSITE" id="PS50109"/>
    </source>
</evidence>
<accession>A0A4Q0SGP1</accession>
<evidence type="ECO:0000256" key="4">
    <source>
        <dbReference type="ARBA" id="ARBA00022679"/>
    </source>
</evidence>
<evidence type="ECO:0000256" key="5">
    <source>
        <dbReference type="ARBA" id="ARBA00022741"/>
    </source>
</evidence>
<dbReference type="NCBIfam" id="TIGR00229">
    <property type="entry name" value="sensory_box"/>
    <property type="match status" value="1"/>
</dbReference>
<keyword evidence="10" id="KW-0812">Transmembrane</keyword>
<dbReference type="InterPro" id="IPR058544">
    <property type="entry name" value="ETR1_N"/>
</dbReference>
<dbReference type="PROSITE" id="PS50110">
    <property type="entry name" value="RESPONSE_REGULATORY"/>
    <property type="match status" value="1"/>
</dbReference>
<gene>
    <name evidence="15" type="ORF">XH99_02700</name>
</gene>
<dbReference type="SUPFAM" id="SSF55785">
    <property type="entry name" value="PYP-like sensor domain (PAS domain)"/>
    <property type="match status" value="1"/>
</dbReference>
<feature type="domain" description="PAS" evidence="13">
    <location>
        <begin position="169"/>
        <end position="222"/>
    </location>
</feature>
<dbReference type="InterPro" id="IPR035965">
    <property type="entry name" value="PAS-like_dom_sf"/>
</dbReference>
<dbReference type="EMBL" id="LBJQ01000009">
    <property type="protein sequence ID" value="RXH37090.1"/>
    <property type="molecule type" value="Genomic_DNA"/>
</dbReference>
<dbReference type="Pfam" id="PF25487">
    <property type="entry name" value="ETR1_N"/>
    <property type="match status" value="1"/>
</dbReference>
<dbReference type="EC" id="2.7.13.3" evidence="2"/>
<dbReference type="SMART" id="SM00091">
    <property type="entry name" value="PAS"/>
    <property type="match status" value="1"/>
</dbReference>
<feature type="modified residue" description="4-aspartylphosphate" evidence="9">
    <location>
        <position position="593"/>
    </location>
</feature>
<keyword evidence="5" id="KW-0547">Nucleotide-binding</keyword>
<keyword evidence="10" id="KW-1133">Transmembrane helix</keyword>
<keyword evidence="3 9" id="KW-0597">Phosphoprotein</keyword>
<organism evidence="15 16">
    <name type="scientific">Bradyrhizobium nanningense</name>
    <dbReference type="NCBI Taxonomy" id="1325118"/>
    <lineage>
        <taxon>Bacteria</taxon>
        <taxon>Pseudomonadati</taxon>
        <taxon>Pseudomonadota</taxon>
        <taxon>Alphaproteobacteria</taxon>
        <taxon>Hyphomicrobiales</taxon>
        <taxon>Nitrobacteraceae</taxon>
        <taxon>Bradyrhizobium</taxon>
    </lineage>
</organism>
<proteinExistence type="predicted"/>
<evidence type="ECO:0000256" key="1">
    <source>
        <dbReference type="ARBA" id="ARBA00000085"/>
    </source>
</evidence>
<evidence type="ECO:0000256" key="6">
    <source>
        <dbReference type="ARBA" id="ARBA00022777"/>
    </source>
</evidence>
<dbReference type="InterPro" id="IPR036890">
    <property type="entry name" value="HATPase_C_sf"/>
</dbReference>
<dbReference type="InterPro" id="IPR000700">
    <property type="entry name" value="PAS-assoc_C"/>
</dbReference>
<evidence type="ECO:0000256" key="7">
    <source>
        <dbReference type="ARBA" id="ARBA00022840"/>
    </source>
</evidence>
<evidence type="ECO:0000313" key="16">
    <source>
        <dbReference type="Proteomes" id="UP000289546"/>
    </source>
</evidence>
<dbReference type="Pfam" id="PF00512">
    <property type="entry name" value="HisKA"/>
    <property type="match status" value="1"/>
</dbReference>
<dbReference type="Gene3D" id="3.30.565.10">
    <property type="entry name" value="Histidine kinase-like ATPase, C-terminal domain"/>
    <property type="match status" value="1"/>
</dbReference>
<dbReference type="PROSITE" id="PS50113">
    <property type="entry name" value="PAC"/>
    <property type="match status" value="1"/>
</dbReference>
<dbReference type="InterPro" id="IPR003594">
    <property type="entry name" value="HATPase_dom"/>
</dbReference>
<dbReference type="SUPFAM" id="SSF52172">
    <property type="entry name" value="CheY-like"/>
    <property type="match status" value="1"/>
</dbReference>
<dbReference type="SMART" id="SM00448">
    <property type="entry name" value="REC"/>
    <property type="match status" value="1"/>
</dbReference>
<feature type="domain" description="Histidine kinase" evidence="11">
    <location>
        <begin position="299"/>
        <end position="522"/>
    </location>
</feature>
<dbReference type="Gene3D" id="1.10.287.130">
    <property type="match status" value="1"/>
</dbReference>
<dbReference type="PANTHER" id="PTHR43065">
    <property type="entry name" value="SENSOR HISTIDINE KINASE"/>
    <property type="match status" value="1"/>
</dbReference>
<evidence type="ECO:0000313" key="15">
    <source>
        <dbReference type="EMBL" id="RXH37090.1"/>
    </source>
</evidence>
<keyword evidence="7" id="KW-0067">ATP-binding</keyword>
<protein>
    <recommendedName>
        <fullName evidence="2">histidine kinase</fullName>
        <ecNumber evidence="2">2.7.13.3</ecNumber>
    </recommendedName>
</protein>
<dbReference type="CDD" id="cd00130">
    <property type="entry name" value="PAS"/>
    <property type="match status" value="1"/>
</dbReference>